<feature type="domain" description="Herpesvirus Glycoprotein B PH-like" evidence="4">
    <location>
        <begin position="120"/>
        <end position="330"/>
    </location>
</feature>
<evidence type="ECO:0000313" key="9">
    <source>
        <dbReference type="EMBL" id="ASW16312.1"/>
    </source>
</evidence>
<dbReference type="EMBL" id="KX575685">
    <property type="protein sequence ID" value="ASW16325.1"/>
    <property type="molecule type" value="Genomic_DNA"/>
</dbReference>
<dbReference type="EMBL" id="KX575675">
    <property type="protein sequence ID" value="ASW16315.1"/>
    <property type="molecule type" value="Genomic_DNA"/>
</dbReference>
<evidence type="ECO:0000313" key="18">
    <source>
        <dbReference type="EMBL" id="ASW16324.1"/>
    </source>
</evidence>
<evidence type="ECO:0000313" key="12">
    <source>
        <dbReference type="EMBL" id="ASW16317.1"/>
    </source>
</evidence>
<dbReference type="EMBL" id="KX575678">
    <property type="protein sequence ID" value="ASW16318.1"/>
    <property type="molecule type" value="Genomic_DNA"/>
</dbReference>
<keyword evidence="2" id="KW-1133">Transmembrane helix</keyword>
<organism evidence="6">
    <name type="scientific">Suid betaherpesvirus 2</name>
    <dbReference type="NCBI Taxonomy" id="1608255"/>
    <lineage>
        <taxon>Viruses</taxon>
        <taxon>Duplodnaviria</taxon>
        <taxon>Heunggongvirae</taxon>
        <taxon>Peploviricota</taxon>
        <taxon>Herviviricetes</taxon>
        <taxon>Herpesvirales</taxon>
        <taxon>Orthoherpesviridae</taxon>
        <taxon>Betaherpesvirinae</taxon>
        <taxon>Roseolovirus</taxon>
        <taxon>Roseolovirus suidbeta2</taxon>
    </lineage>
</organism>
<keyword evidence="2" id="KW-0472">Membrane</keyword>
<name>A0A248WXB4_9BETA</name>
<evidence type="ECO:0000313" key="6">
    <source>
        <dbReference type="EMBL" id="ASW16308.1"/>
    </source>
</evidence>
<dbReference type="Gene3D" id="1.20.5.1890">
    <property type="match status" value="1"/>
</dbReference>
<evidence type="ECO:0000313" key="21">
    <source>
        <dbReference type="EMBL" id="ASW16338.1"/>
    </source>
</evidence>
<dbReference type="Gene3D" id="2.30.29.100">
    <property type="match status" value="1"/>
</dbReference>
<dbReference type="EMBL" id="KX575682">
    <property type="protein sequence ID" value="ASW16322.1"/>
    <property type="molecule type" value="Genomic_DNA"/>
</dbReference>
<dbReference type="EMBL" id="KX575676">
    <property type="protein sequence ID" value="ASW16316.1"/>
    <property type="molecule type" value="Genomic_DNA"/>
</dbReference>
<evidence type="ECO:0000313" key="20">
    <source>
        <dbReference type="EMBL" id="ASW16326.1"/>
    </source>
</evidence>
<feature type="region of interest" description="Disordered" evidence="1">
    <location>
        <begin position="786"/>
        <end position="809"/>
    </location>
</feature>
<feature type="region of interest" description="Disordered" evidence="1">
    <location>
        <begin position="26"/>
        <end position="49"/>
    </location>
</feature>
<evidence type="ECO:0000256" key="1">
    <source>
        <dbReference type="SAM" id="MobiDB-lite"/>
    </source>
</evidence>
<sequence>MTVSSRNLFRIVLLINYGYLVSSNSTTTATSAPESSVTTGSSGTVSSETATPEVSTAFVNITGNFSQEYTEASDDEKYPFRVCNMAVGTDLYRFDNYITCNKYDTETQYSEGILLLFKKNIVPHTFFVRTYTKELSFQTTYRDVHVIYLVDRSSYKVPVPVDEAGYINSNGQCFSAAEIRNQGINYRVYHKDDNTNNTMRLYRLKFGSTINTRYISTPEFQFTYGTHWLYKSSSSINCIVTDTMGKSDYPYDNFILGTGESVEISPFFNGTSKEVFNEQMYYFSMKRNYTMLEKLDEPNGPKKTIPTIAFLQKGDTLFSWEVKEQTNYHCKYTAWTKKHHALRADMTNSYHFMMKDMTATMVTTKNTINLTGTEYECVKNDIEKYITDTFQSKYNNTHNKTENYSVYETTTGLILVWQPIVRKSIKELKEFINETQQHTRYKREIDGSESLVYASLQYMYDALREYINAGFAQIAEAWCEDQKRTNEVLSELAKINPSNVMSVIYDKSLSAKLVGDAISVSSCVNVNQSTVKVHKDMRIYANGTANRETCFSRPVVTFEFSSNNSVQQFTGQLGPRNEILLGTHRVEKCERNSVKVFFAGKEAYFFYNYIYTKTVNISDINVVDTFIHLNIKPLENTDFEVLRMYSKNELAQANIFDLESLLRDINSYRSALYNIESRIAPRKPDYVSGVDSFLHALGIGAPGGLGAALGMATGAVTDFLTGIFSFFKNPFGGLFSMLFFVLLVFLIFSVYYRQKNIYTNPVGALFPYANSSSGTVISNTHSYYETNNKQESENDRKPDTSNAVSEGSANKYSQEDAVCMLMAIKNLGDAYRRKNTTKPSPSVLDKIRHLEYQQLSTEDV</sequence>
<evidence type="ECO:0000313" key="15">
    <source>
        <dbReference type="EMBL" id="ASW16320.1"/>
    </source>
</evidence>
<dbReference type="InterPro" id="IPR035377">
    <property type="entry name" value="Glycoprot_B_PH1"/>
</dbReference>
<dbReference type="EMBL" id="KX575703">
    <property type="protein sequence ID" value="ASW16341.1"/>
    <property type="molecule type" value="Genomic_DNA"/>
</dbReference>
<dbReference type="Pfam" id="PF17417">
    <property type="entry name" value="Glycoprot_B_PH2"/>
    <property type="match status" value="1"/>
</dbReference>
<feature type="domain" description="Herpesvirus Glycoprotein B PH-like" evidence="5">
    <location>
        <begin position="333"/>
        <end position="427"/>
    </location>
</feature>
<dbReference type="Pfam" id="PF17416">
    <property type="entry name" value="Glycoprot_B_PH1"/>
    <property type="match status" value="1"/>
</dbReference>
<dbReference type="Gene3D" id="6.10.250.3280">
    <property type="match status" value="1"/>
</dbReference>
<dbReference type="Pfam" id="PF00606">
    <property type="entry name" value="Glycoprotein_B"/>
    <property type="match status" value="1"/>
</dbReference>
<evidence type="ECO:0000313" key="14">
    <source>
        <dbReference type="EMBL" id="ASW16319.1"/>
    </source>
</evidence>
<evidence type="ECO:0000313" key="10">
    <source>
        <dbReference type="EMBL" id="ASW16315.1"/>
    </source>
</evidence>
<reference evidence="6" key="1">
    <citation type="submission" date="2016-07" db="EMBL/GenBank/DDBJ databases">
        <title>Molecular Epidemiology of the Porcine Cytomegalovirus in Korea.</title>
        <authorList>
            <person name="Ouh I.-O."/>
            <person name="Kang H."/>
            <person name="Yu J.E."/>
            <person name="Lee J."/>
            <person name="Cho I.-S."/>
            <person name="Cha S.-H."/>
        </authorList>
    </citation>
    <scope>NUCLEOTIDE SEQUENCE</scope>
    <source>
        <strain evidence="21">15-52-GN</strain>
        <strain evidence="6">16-15-GG</strain>
        <strain evidence="7">16-16-GB</strain>
        <strain evidence="8">16-20-JN</strain>
        <strain evidence="9">16-22-GB</strain>
        <strain evidence="10">16-27-GN</strain>
        <strain evidence="11">16-28-GB</strain>
        <strain evidence="12">16-29-GB</strain>
        <strain evidence="13">16-3-GG</strain>
        <strain evidence="14">16-32-GB</strain>
        <strain evidence="15">16-33-JJ</strain>
        <strain evidence="16">16-4-GG</strain>
        <strain evidence="17">16-5-GG</strain>
        <strain evidence="18">16-7-CN</strain>
        <strain evidence="19">16-8-CB</strain>
        <strain evidence="20">16-9-JN</strain>
        <strain evidence="22">4820-SPF</strain>
    </source>
</reference>
<dbReference type="Gene3D" id="2.30.30.1230">
    <property type="match status" value="1"/>
</dbReference>
<evidence type="ECO:0000256" key="2">
    <source>
        <dbReference type="SAM" id="Phobius"/>
    </source>
</evidence>
<feature type="compositionally biased region" description="Basic and acidic residues" evidence="1">
    <location>
        <begin position="788"/>
        <end position="799"/>
    </location>
</feature>
<dbReference type="EMBL" id="KX575699">
    <property type="protein sequence ID" value="ASW16338.1"/>
    <property type="molecule type" value="Genomic_DNA"/>
</dbReference>
<dbReference type="EMBL" id="KX575672">
    <property type="protein sequence ID" value="ASW16312.1"/>
    <property type="molecule type" value="Genomic_DNA"/>
</dbReference>
<evidence type="ECO:0000259" key="4">
    <source>
        <dbReference type="Pfam" id="PF17416"/>
    </source>
</evidence>
<dbReference type="EMBL" id="KX575686">
    <property type="protein sequence ID" value="ASW16326.1"/>
    <property type="molecule type" value="Genomic_DNA"/>
</dbReference>
<evidence type="ECO:0000259" key="3">
    <source>
        <dbReference type="Pfam" id="PF00606"/>
    </source>
</evidence>
<feature type="compositionally biased region" description="Polar residues" evidence="1">
    <location>
        <begin position="800"/>
        <end position="809"/>
    </location>
</feature>
<dbReference type="SUPFAM" id="SSF161008">
    <property type="entry name" value="Viral glycoprotein ectodomain-like"/>
    <property type="match status" value="1"/>
</dbReference>
<evidence type="ECO:0000313" key="17">
    <source>
        <dbReference type="EMBL" id="ASW16322.1"/>
    </source>
</evidence>
<protein>
    <submittedName>
        <fullName evidence="6">Glycoprotein B</fullName>
    </submittedName>
</protein>
<dbReference type="EMBL" id="KX575669">
    <property type="protein sequence ID" value="ASW16309.1"/>
    <property type="molecule type" value="Genomic_DNA"/>
</dbReference>
<keyword evidence="2" id="KW-0812">Transmembrane</keyword>
<dbReference type="EMBL" id="KX575671">
    <property type="protein sequence ID" value="ASW16311.1"/>
    <property type="molecule type" value="Genomic_DNA"/>
</dbReference>
<dbReference type="EMBL" id="KX575680">
    <property type="protein sequence ID" value="ASW16320.1"/>
    <property type="molecule type" value="Genomic_DNA"/>
</dbReference>
<dbReference type="EMBL" id="KX575677">
    <property type="protein sequence ID" value="ASW16317.1"/>
    <property type="molecule type" value="Genomic_DNA"/>
</dbReference>
<feature type="domain" description="Herpesvirus glycoprotein B ectodomain C-terminal" evidence="3">
    <location>
        <begin position="451"/>
        <end position="676"/>
    </location>
</feature>
<proteinExistence type="predicted"/>
<dbReference type="EMBL" id="KX575668">
    <property type="protein sequence ID" value="ASW16308.1"/>
    <property type="molecule type" value="Genomic_DNA"/>
</dbReference>
<feature type="transmembrane region" description="Helical" evidence="2">
    <location>
        <begin position="731"/>
        <end position="752"/>
    </location>
</feature>
<dbReference type="EMBL" id="KX575681">
    <property type="protein sequence ID" value="ASW16321.1"/>
    <property type="molecule type" value="Genomic_DNA"/>
</dbReference>
<dbReference type="InterPro" id="IPR055341">
    <property type="entry name" value="Glycoprotein_B_ecto_C"/>
</dbReference>
<evidence type="ECO:0000313" key="11">
    <source>
        <dbReference type="EMBL" id="ASW16316.1"/>
    </source>
</evidence>
<evidence type="ECO:0000313" key="19">
    <source>
        <dbReference type="EMBL" id="ASW16325.1"/>
    </source>
</evidence>
<dbReference type="EMBL" id="KX575684">
    <property type="protein sequence ID" value="ASW16324.1"/>
    <property type="molecule type" value="Genomic_DNA"/>
</dbReference>
<evidence type="ECO:0000313" key="8">
    <source>
        <dbReference type="EMBL" id="ASW16311.1"/>
    </source>
</evidence>
<accession>A0A248WXB4</accession>
<evidence type="ECO:0000259" key="5">
    <source>
        <dbReference type="Pfam" id="PF17417"/>
    </source>
</evidence>
<evidence type="ECO:0000313" key="16">
    <source>
        <dbReference type="EMBL" id="ASW16321.1"/>
    </source>
</evidence>
<dbReference type="EMBL" id="KX575679">
    <property type="protein sequence ID" value="ASW16319.1"/>
    <property type="molecule type" value="Genomic_DNA"/>
</dbReference>
<evidence type="ECO:0000313" key="7">
    <source>
        <dbReference type="EMBL" id="ASW16309.1"/>
    </source>
</evidence>
<evidence type="ECO:0000313" key="13">
    <source>
        <dbReference type="EMBL" id="ASW16318.1"/>
    </source>
</evidence>
<dbReference type="InterPro" id="IPR038631">
    <property type="entry name" value="Glycoprot_B_PH2_sf"/>
</dbReference>
<evidence type="ECO:0000313" key="22">
    <source>
        <dbReference type="EMBL" id="ASW16341.1"/>
    </source>
</evidence>
<dbReference type="InterPro" id="IPR035381">
    <property type="entry name" value="Glycoprot_B_PH2"/>
</dbReference>